<name>A0A9N8Q1Y3_CHRIL</name>
<accession>A0A9N8Q1Y3</accession>
<keyword evidence="2" id="KW-1185">Reference proteome</keyword>
<dbReference type="Proteomes" id="UP001154114">
    <property type="component" value="Chromosome 22"/>
</dbReference>
<organism evidence="1 2">
    <name type="scientific">Chrysodeixis includens</name>
    <name type="common">Soybean looper</name>
    <name type="synonym">Pseudoplusia includens</name>
    <dbReference type="NCBI Taxonomy" id="689277"/>
    <lineage>
        <taxon>Eukaryota</taxon>
        <taxon>Metazoa</taxon>
        <taxon>Ecdysozoa</taxon>
        <taxon>Arthropoda</taxon>
        <taxon>Hexapoda</taxon>
        <taxon>Insecta</taxon>
        <taxon>Pterygota</taxon>
        <taxon>Neoptera</taxon>
        <taxon>Endopterygota</taxon>
        <taxon>Lepidoptera</taxon>
        <taxon>Glossata</taxon>
        <taxon>Ditrysia</taxon>
        <taxon>Noctuoidea</taxon>
        <taxon>Noctuidae</taxon>
        <taxon>Plusiinae</taxon>
        <taxon>Chrysodeixis</taxon>
    </lineage>
</organism>
<protein>
    <submittedName>
        <fullName evidence="1">Uncharacterized protein</fullName>
    </submittedName>
</protein>
<sequence length="84" mass="8444">MLLRVSVTCGALKAPAALLRLRVYQACGALGGGAVPPPAPLLRLLAAELAGSADPSGANVATGEWLLRCVETLRVSAVPPLLAS</sequence>
<reference evidence="1" key="1">
    <citation type="submission" date="2021-12" db="EMBL/GenBank/DDBJ databases">
        <authorList>
            <person name="King R."/>
        </authorList>
    </citation>
    <scope>NUCLEOTIDE SEQUENCE</scope>
</reference>
<dbReference type="AlphaFoldDB" id="A0A9N8Q1Y3"/>
<evidence type="ECO:0000313" key="1">
    <source>
        <dbReference type="EMBL" id="CAD0204759.1"/>
    </source>
</evidence>
<gene>
    <name evidence="1" type="ORF">CINC_LOCUS7064</name>
</gene>
<dbReference type="EMBL" id="LR824025">
    <property type="protein sequence ID" value="CAD0204759.1"/>
    <property type="molecule type" value="Genomic_DNA"/>
</dbReference>
<evidence type="ECO:0000313" key="2">
    <source>
        <dbReference type="Proteomes" id="UP001154114"/>
    </source>
</evidence>
<proteinExistence type="predicted"/>